<reference evidence="4" key="2">
    <citation type="submission" date="2023-05" db="EMBL/GenBank/DDBJ databases">
        <authorList>
            <consortium name="Lawrence Berkeley National Laboratory"/>
            <person name="Steindorff A."/>
            <person name="Hensen N."/>
            <person name="Bonometti L."/>
            <person name="Westerberg I."/>
            <person name="Brannstrom I.O."/>
            <person name="Guillou S."/>
            <person name="Cros-Aarteil S."/>
            <person name="Calhoun S."/>
            <person name="Haridas S."/>
            <person name="Kuo A."/>
            <person name="Mondo S."/>
            <person name="Pangilinan J."/>
            <person name="Riley R."/>
            <person name="Labutti K."/>
            <person name="Andreopoulos B."/>
            <person name="Lipzen A."/>
            <person name="Chen C."/>
            <person name="Yanf M."/>
            <person name="Daum C."/>
            <person name="Ng V."/>
            <person name="Clum A."/>
            <person name="Ohm R."/>
            <person name="Martin F."/>
            <person name="Silar P."/>
            <person name="Natvig D."/>
            <person name="Lalanne C."/>
            <person name="Gautier V."/>
            <person name="Ament-Velasquez S.L."/>
            <person name="Kruys A."/>
            <person name="Hutchinson M.I."/>
            <person name="Powell A.J."/>
            <person name="Barry K."/>
            <person name="Miller A.N."/>
            <person name="Grigoriev I.V."/>
            <person name="Debuchy R."/>
            <person name="Gladieux P."/>
            <person name="Thoren M.H."/>
            <person name="Johannesson H."/>
        </authorList>
    </citation>
    <scope>NUCLEOTIDE SEQUENCE</scope>
    <source>
        <strain evidence="4">PSN293</strain>
    </source>
</reference>
<sequence length="697" mass="76589">MGDALKRTFHGCLTCRKRKVRCRGGDPCQNCARMNITCHSSFDTNLRIRVSTSTGQKDVGSKPKPKPMRATNNIQPTMMAARSAFIEFDGISKPYAASFQDHVGSFQLTAPTPVFTQEPQSIPLLGSASEINTLQYQGVWGYDFSLDPAVDPPLNQRHDASLGATIYAPPGTYPAASRQVYPISDSEGSMSSKSPTQNLEGTKEWVPRRRKRPRKTSSSQTHSGNGAGMITGDCAGSQEYPAFVQDNPWTLEGFVLNFVEKCAPQCPLRQAAMAWRSRESATGLTAIDPNAETCYIQASNQIDKLLTLANPTVQLGNLAPVTTAAEYIICTSFFLNRYDISAGDIEVADSRLERMARWLGDHPGDLNLSGFASKLLLYSCYIHIRISMFGGAYPRYTFLLDVLLDRPDHHQIVHNANSFYWDMFGNSLPKELVDEKLEEIPISQRLHELFCLLAGMLHYRSAQRSQGISQDPGSWEEHIAARHTGIENDLQRAEAEFHLAGAVNPSAGVLRRGPMGGLAVLASTRFSQTPPDLGDMATSPSSPISASSAVGELDNVSALWLTAYASFLTAKIMWSRITQPAIRTDNASAAAAETILQIALLLRRGRWDNLLNSSSLVLWPLPLFVAGIETLDEVRSDWVQLFMSGMQGVGIGPGSGRELLSLVEEVRRRQDETGTRIFVDETMAETGRLRGIFAFRG</sequence>
<evidence type="ECO:0000313" key="5">
    <source>
        <dbReference type="Proteomes" id="UP001301769"/>
    </source>
</evidence>
<dbReference type="SMART" id="SM00066">
    <property type="entry name" value="GAL4"/>
    <property type="match status" value="1"/>
</dbReference>
<keyword evidence="1" id="KW-0539">Nucleus</keyword>
<feature type="region of interest" description="Disordered" evidence="2">
    <location>
        <begin position="52"/>
        <end position="71"/>
    </location>
</feature>
<organism evidence="4 5">
    <name type="scientific">Rhypophila decipiens</name>
    <dbReference type="NCBI Taxonomy" id="261697"/>
    <lineage>
        <taxon>Eukaryota</taxon>
        <taxon>Fungi</taxon>
        <taxon>Dikarya</taxon>
        <taxon>Ascomycota</taxon>
        <taxon>Pezizomycotina</taxon>
        <taxon>Sordariomycetes</taxon>
        <taxon>Sordariomycetidae</taxon>
        <taxon>Sordariales</taxon>
        <taxon>Naviculisporaceae</taxon>
        <taxon>Rhypophila</taxon>
    </lineage>
</organism>
<evidence type="ECO:0000259" key="3">
    <source>
        <dbReference type="PROSITE" id="PS50048"/>
    </source>
</evidence>
<dbReference type="PROSITE" id="PS50048">
    <property type="entry name" value="ZN2_CY6_FUNGAL_2"/>
    <property type="match status" value="1"/>
</dbReference>
<dbReference type="GO" id="GO:0005634">
    <property type="term" value="C:nucleus"/>
    <property type="evidence" value="ECO:0007669"/>
    <property type="project" value="TreeGrafter"/>
</dbReference>
<dbReference type="PANTHER" id="PTHR37534:SF7">
    <property type="entry name" value="TRANSCRIPTIONAL ACTIVATOR PROTEIN UGA3"/>
    <property type="match status" value="1"/>
</dbReference>
<keyword evidence="5" id="KW-1185">Reference proteome</keyword>
<dbReference type="CDD" id="cd00067">
    <property type="entry name" value="GAL4"/>
    <property type="match status" value="1"/>
</dbReference>
<evidence type="ECO:0000313" key="4">
    <source>
        <dbReference type="EMBL" id="KAK4219379.1"/>
    </source>
</evidence>
<feature type="compositionally biased region" description="Polar residues" evidence="2">
    <location>
        <begin position="186"/>
        <end position="200"/>
    </location>
</feature>
<accession>A0AAN6YHG7</accession>
<protein>
    <recommendedName>
        <fullName evidence="3">Zn(2)-C6 fungal-type domain-containing protein</fullName>
    </recommendedName>
</protein>
<name>A0AAN6YHG7_9PEZI</name>
<comment type="caution">
    <text evidence="4">The sequence shown here is derived from an EMBL/GenBank/DDBJ whole genome shotgun (WGS) entry which is preliminary data.</text>
</comment>
<proteinExistence type="predicted"/>
<dbReference type="AlphaFoldDB" id="A0AAN6YHG7"/>
<dbReference type="InterPro" id="IPR001138">
    <property type="entry name" value="Zn2Cys6_DnaBD"/>
</dbReference>
<dbReference type="PANTHER" id="PTHR37534">
    <property type="entry name" value="TRANSCRIPTIONAL ACTIVATOR PROTEIN UGA3"/>
    <property type="match status" value="1"/>
</dbReference>
<dbReference type="GO" id="GO:0000981">
    <property type="term" value="F:DNA-binding transcription factor activity, RNA polymerase II-specific"/>
    <property type="evidence" value="ECO:0007669"/>
    <property type="project" value="InterPro"/>
</dbReference>
<dbReference type="PROSITE" id="PS00463">
    <property type="entry name" value="ZN2_CY6_FUNGAL_1"/>
    <property type="match status" value="1"/>
</dbReference>
<dbReference type="Pfam" id="PF00172">
    <property type="entry name" value="Zn_clus"/>
    <property type="match status" value="1"/>
</dbReference>
<dbReference type="EMBL" id="MU858048">
    <property type="protein sequence ID" value="KAK4219379.1"/>
    <property type="molecule type" value="Genomic_DNA"/>
</dbReference>
<feature type="region of interest" description="Disordered" evidence="2">
    <location>
        <begin position="183"/>
        <end position="231"/>
    </location>
</feature>
<feature type="domain" description="Zn(2)-C6 fungal-type" evidence="3">
    <location>
        <begin position="11"/>
        <end position="38"/>
    </location>
</feature>
<dbReference type="Gene3D" id="4.10.240.10">
    <property type="entry name" value="Zn(2)-C6 fungal-type DNA-binding domain"/>
    <property type="match status" value="1"/>
</dbReference>
<dbReference type="GO" id="GO:0045944">
    <property type="term" value="P:positive regulation of transcription by RNA polymerase II"/>
    <property type="evidence" value="ECO:0007669"/>
    <property type="project" value="TreeGrafter"/>
</dbReference>
<dbReference type="InterPro" id="IPR036864">
    <property type="entry name" value="Zn2-C6_fun-type_DNA-bd_sf"/>
</dbReference>
<dbReference type="SUPFAM" id="SSF57701">
    <property type="entry name" value="Zn2/Cys6 DNA-binding domain"/>
    <property type="match status" value="1"/>
</dbReference>
<reference evidence="4" key="1">
    <citation type="journal article" date="2023" name="Mol. Phylogenet. Evol.">
        <title>Genome-scale phylogeny and comparative genomics of the fungal order Sordariales.</title>
        <authorList>
            <person name="Hensen N."/>
            <person name="Bonometti L."/>
            <person name="Westerberg I."/>
            <person name="Brannstrom I.O."/>
            <person name="Guillou S."/>
            <person name="Cros-Aarteil S."/>
            <person name="Calhoun S."/>
            <person name="Haridas S."/>
            <person name="Kuo A."/>
            <person name="Mondo S."/>
            <person name="Pangilinan J."/>
            <person name="Riley R."/>
            <person name="LaButti K."/>
            <person name="Andreopoulos B."/>
            <person name="Lipzen A."/>
            <person name="Chen C."/>
            <person name="Yan M."/>
            <person name="Daum C."/>
            <person name="Ng V."/>
            <person name="Clum A."/>
            <person name="Steindorff A."/>
            <person name="Ohm R.A."/>
            <person name="Martin F."/>
            <person name="Silar P."/>
            <person name="Natvig D.O."/>
            <person name="Lalanne C."/>
            <person name="Gautier V."/>
            <person name="Ament-Velasquez S.L."/>
            <person name="Kruys A."/>
            <person name="Hutchinson M.I."/>
            <person name="Powell A.J."/>
            <person name="Barry K."/>
            <person name="Miller A.N."/>
            <person name="Grigoriev I.V."/>
            <person name="Debuchy R."/>
            <person name="Gladieux P."/>
            <person name="Hiltunen Thoren M."/>
            <person name="Johannesson H."/>
        </authorList>
    </citation>
    <scope>NUCLEOTIDE SEQUENCE</scope>
    <source>
        <strain evidence="4">PSN293</strain>
    </source>
</reference>
<evidence type="ECO:0000256" key="1">
    <source>
        <dbReference type="ARBA" id="ARBA00023242"/>
    </source>
</evidence>
<dbReference type="Proteomes" id="UP001301769">
    <property type="component" value="Unassembled WGS sequence"/>
</dbReference>
<dbReference type="GO" id="GO:0000976">
    <property type="term" value="F:transcription cis-regulatory region binding"/>
    <property type="evidence" value="ECO:0007669"/>
    <property type="project" value="TreeGrafter"/>
</dbReference>
<evidence type="ECO:0000256" key="2">
    <source>
        <dbReference type="SAM" id="MobiDB-lite"/>
    </source>
</evidence>
<dbReference type="GO" id="GO:0008270">
    <property type="term" value="F:zinc ion binding"/>
    <property type="evidence" value="ECO:0007669"/>
    <property type="project" value="InterPro"/>
</dbReference>
<gene>
    <name evidence="4" type="ORF">QBC37DRAFT_409901</name>
</gene>